<dbReference type="AlphaFoldDB" id="A0A5J4YVP1"/>
<dbReference type="Proteomes" id="UP000324585">
    <property type="component" value="Unassembled WGS sequence"/>
</dbReference>
<dbReference type="InterPro" id="IPR010895">
    <property type="entry name" value="CHRD"/>
</dbReference>
<dbReference type="OrthoDB" id="3554264at2759"/>
<reference evidence="4" key="1">
    <citation type="journal article" date="2019" name="Nat. Commun.">
        <title>Expansion of phycobilisome linker gene families in mesophilic red algae.</title>
        <authorList>
            <person name="Lee J."/>
            <person name="Kim D."/>
            <person name="Bhattacharya D."/>
            <person name="Yoon H.S."/>
        </authorList>
    </citation>
    <scope>NUCLEOTIDE SEQUENCE [LARGE SCALE GENOMIC DNA]</scope>
    <source>
        <strain evidence="4">CCMP 1328</strain>
    </source>
</reference>
<sequence>MAKVGVVVVIAVLAVVGMATAQVVPSLCRCENTEFSSCVFAQAEPGVCQVLPCAGASCTPGGDYLCENVLGVAYEIIPGGCGVTEALSTTPLWSTLMLSAVDMVSPSSTPEISGTSNAQFSFWIWNGTMYFDGTFFIEQNTTPECQENPITVAHIHIQSEGSTTGPARWFLCGGPGVPCPTMNMGPWSMGIAEAPPSSEDASLMDLVENPSNYYVNIHTSCAPAGLIRGQMQLVM</sequence>
<evidence type="ECO:0000256" key="1">
    <source>
        <dbReference type="SAM" id="SignalP"/>
    </source>
</evidence>
<keyword evidence="1" id="KW-0732">Signal</keyword>
<gene>
    <name evidence="3" type="ORF">FVE85_1413</name>
</gene>
<proteinExistence type="predicted"/>
<evidence type="ECO:0000259" key="2">
    <source>
        <dbReference type="Pfam" id="PF07452"/>
    </source>
</evidence>
<feature type="chain" id="PRO_5023832825" description="CHRD domain-containing protein" evidence="1">
    <location>
        <begin position="22"/>
        <end position="235"/>
    </location>
</feature>
<evidence type="ECO:0000313" key="4">
    <source>
        <dbReference type="Proteomes" id="UP000324585"/>
    </source>
</evidence>
<dbReference type="Pfam" id="PF07452">
    <property type="entry name" value="CHRD"/>
    <property type="match status" value="1"/>
</dbReference>
<name>A0A5J4YVP1_PORPP</name>
<dbReference type="EMBL" id="VRMN01000003">
    <property type="protein sequence ID" value="KAA8495258.1"/>
    <property type="molecule type" value="Genomic_DNA"/>
</dbReference>
<feature type="signal peptide" evidence="1">
    <location>
        <begin position="1"/>
        <end position="21"/>
    </location>
</feature>
<feature type="domain" description="CHRD" evidence="2">
    <location>
        <begin position="117"/>
        <end position="231"/>
    </location>
</feature>
<comment type="caution">
    <text evidence="3">The sequence shown here is derived from an EMBL/GenBank/DDBJ whole genome shotgun (WGS) entry which is preliminary data.</text>
</comment>
<evidence type="ECO:0000313" key="3">
    <source>
        <dbReference type="EMBL" id="KAA8495258.1"/>
    </source>
</evidence>
<accession>A0A5J4YVP1</accession>
<protein>
    <recommendedName>
        <fullName evidence="2">CHRD domain-containing protein</fullName>
    </recommendedName>
</protein>
<organism evidence="3 4">
    <name type="scientific">Porphyridium purpureum</name>
    <name type="common">Red alga</name>
    <name type="synonym">Porphyridium cruentum</name>
    <dbReference type="NCBI Taxonomy" id="35688"/>
    <lineage>
        <taxon>Eukaryota</taxon>
        <taxon>Rhodophyta</taxon>
        <taxon>Bangiophyceae</taxon>
        <taxon>Porphyridiales</taxon>
        <taxon>Porphyridiaceae</taxon>
        <taxon>Porphyridium</taxon>
    </lineage>
</organism>
<keyword evidence="4" id="KW-1185">Reference proteome</keyword>